<name>A0ACC3DJJ2_9PEZI</name>
<dbReference type="Proteomes" id="UP001186974">
    <property type="component" value="Unassembled WGS sequence"/>
</dbReference>
<evidence type="ECO:0000313" key="2">
    <source>
        <dbReference type="Proteomes" id="UP001186974"/>
    </source>
</evidence>
<proteinExistence type="predicted"/>
<dbReference type="EMBL" id="JAWDJW010003457">
    <property type="protein sequence ID" value="KAK3076867.1"/>
    <property type="molecule type" value="Genomic_DNA"/>
</dbReference>
<gene>
    <name evidence="1" type="ORF">LTS18_011779</name>
</gene>
<organism evidence="1 2">
    <name type="scientific">Coniosporium uncinatum</name>
    <dbReference type="NCBI Taxonomy" id="93489"/>
    <lineage>
        <taxon>Eukaryota</taxon>
        <taxon>Fungi</taxon>
        <taxon>Dikarya</taxon>
        <taxon>Ascomycota</taxon>
        <taxon>Pezizomycotina</taxon>
        <taxon>Dothideomycetes</taxon>
        <taxon>Dothideomycetes incertae sedis</taxon>
        <taxon>Coniosporium</taxon>
    </lineage>
</organism>
<evidence type="ECO:0000313" key="1">
    <source>
        <dbReference type="EMBL" id="KAK3076867.1"/>
    </source>
</evidence>
<sequence length="283" mass="29497">MSRGPCVKFDNVIQAAEAKAYMESPDGLAAMKEAFSRTTRHGKLTGCKARMAGPYLYLRFTATTGEAMGMNMMGKGCQQVLNSLRNELGFPHMKIVTVSGNYCTDKKPASINWTEGRGKSVVAEAIIAAEEVQKTLRTSVAGLCQLNISKNLVGSALAGTSAGGFNAHASNIVAAMFLATGQDPAQVMASANCLTLFEETESGDLRATVSMPSLEVGTRGGGTDLAPQAAMLSLMGCKGDLPEDGSNAAMLARIISAGVLAAELSLCGALVTGELIQAHMKHN</sequence>
<comment type="caution">
    <text evidence="1">The sequence shown here is derived from an EMBL/GenBank/DDBJ whole genome shotgun (WGS) entry which is preliminary data.</text>
</comment>
<reference evidence="1" key="1">
    <citation type="submission" date="2024-09" db="EMBL/GenBank/DDBJ databases">
        <title>Black Yeasts Isolated from many extreme environments.</title>
        <authorList>
            <person name="Coleine C."/>
            <person name="Stajich J.E."/>
            <person name="Selbmann L."/>
        </authorList>
    </citation>
    <scope>NUCLEOTIDE SEQUENCE</scope>
    <source>
        <strain evidence="1">CCFEE 5737</strain>
    </source>
</reference>
<accession>A0ACC3DJJ2</accession>
<feature type="non-terminal residue" evidence="1">
    <location>
        <position position="283"/>
    </location>
</feature>
<keyword evidence="2" id="KW-1185">Reference proteome</keyword>
<protein>
    <submittedName>
        <fullName evidence="1">Uncharacterized protein</fullName>
    </submittedName>
</protein>